<sequence length="140" mass="15793">MRTVFLFPVADRADTVACLDQHMAGGDGAWTFAERVHVVIDDEETGCLFRDWEPDDVALLEEALGYHPTWAVQADISGRIDGTAEVRHLAALLLKRGGVAFDDYSEHAWTLQEIEAETAVEGLRFFDFRAYHERHRHPGP</sequence>
<reference evidence="1 2" key="1">
    <citation type="submission" date="2024-10" db="EMBL/GenBank/DDBJ databases">
        <authorList>
            <person name="Cho J.-C."/>
        </authorList>
    </citation>
    <scope>NUCLEOTIDE SEQUENCE [LARGE SCALE GENOMIC DNA]</scope>
    <source>
        <strain evidence="1 2">KCTC29696</strain>
    </source>
</reference>
<dbReference type="EMBL" id="JBIHMK010000026">
    <property type="protein sequence ID" value="MFH0248486.1"/>
    <property type="molecule type" value="Genomic_DNA"/>
</dbReference>
<accession>A0ABW7HRI3</accession>
<evidence type="ECO:0000313" key="2">
    <source>
        <dbReference type="Proteomes" id="UP001607069"/>
    </source>
</evidence>
<name>A0ABW7HRI3_9ACTN</name>
<protein>
    <submittedName>
        <fullName evidence="1">Uncharacterized protein</fullName>
    </submittedName>
</protein>
<evidence type="ECO:0000313" key="1">
    <source>
        <dbReference type="EMBL" id="MFH0248486.1"/>
    </source>
</evidence>
<comment type="caution">
    <text evidence="1">The sequence shown here is derived from an EMBL/GenBank/DDBJ whole genome shotgun (WGS) entry which is preliminary data.</text>
</comment>
<dbReference type="RefSeq" id="WP_279950914.1">
    <property type="nucleotide sequence ID" value="NZ_BAABEN010000007.1"/>
</dbReference>
<keyword evidence="2" id="KW-1185">Reference proteome</keyword>
<proteinExistence type="predicted"/>
<gene>
    <name evidence="1" type="ORF">ACG5V6_09700</name>
</gene>
<dbReference type="Proteomes" id="UP001607069">
    <property type="component" value="Unassembled WGS sequence"/>
</dbReference>
<organism evidence="1 2">
    <name type="scientific">Streptomyces chitinivorans</name>
    <dbReference type="NCBI Taxonomy" id="1257027"/>
    <lineage>
        <taxon>Bacteria</taxon>
        <taxon>Bacillati</taxon>
        <taxon>Actinomycetota</taxon>
        <taxon>Actinomycetes</taxon>
        <taxon>Kitasatosporales</taxon>
        <taxon>Streptomycetaceae</taxon>
        <taxon>Streptomyces</taxon>
    </lineage>
</organism>